<dbReference type="InterPro" id="IPR029962">
    <property type="entry name" value="TBL"/>
</dbReference>
<dbReference type="EMBL" id="JACGWN010000003">
    <property type="protein sequence ID" value="KAL0457257.1"/>
    <property type="molecule type" value="Genomic_DNA"/>
</dbReference>
<comment type="similarity">
    <text evidence="1">Belongs to the PC-esterase family. TBL subfamily.</text>
</comment>
<name>A0AAW2XSV8_9LAMI</name>
<dbReference type="InterPro" id="IPR026057">
    <property type="entry name" value="TBL_C"/>
</dbReference>
<keyword evidence="2" id="KW-0472">Membrane</keyword>
<dbReference type="PANTHER" id="PTHR32285:SF213">
    <property type="entry name" value="PROTEIN TRICHOME BIREFRINGENCE-LIKE 11"/>
    <property type="match status" value="1"/>
</dbReference>
<evidence type="ECO:0000259" key="3">
    <source>
        <dbReference type="Pfam" id="PF13839"/>
    </source>
</evidence>
<evidence type="ECO:0000256" key="2">
    <source>
        <dbReference type="SAM" id="Phobius"/>
    </source>
</evidence>
<gene>
    <name evidence="4" type="ORF">Slati_1064900</name>
</gene>
<dbReference type="AlphaFoldDB" id="A0AAW2XSV8"/>
<dbReference type="Pfam" id="PF13839">
    <property type="entry name" value="PC-Esterase"/>
    <property type="match status" value="1"/>
</dbReference>
<dbReference type="GO" id="GO:0016413">
    <property type="term" value="F:O-acetyltransferase activity"/>
    <property type="evidence" value="ECO:0007669"/>
    <property type="project" value="InterPro"/>
</dbReference>
<reference evidence="4" key="1">
    <citation type="submission" date="2020-06" db="EMBL/GenBank/DDBJ databases">
        <authorList>
            <person name="Li T."/>
            <person name="Hu X."/>
            <person name="Zhang T."/>
            <person name="Song X."/>
            <person name="Zhang H."/>
            <person name="Dai N."/>
            <person name="Sheng W."/>
            <person name="Hou X."/>
            <person name="Wei L."/>
        </authorList>
    </citation>
    <scope>NUCLEOTIDE SEQUENCE</scope>
    <source>
        <strain evidence="4">KEN1</strain>
        <tissue evidence="4">Leaf</tissue>
    </source>
</reference>
<keyword evidence="2" id="KW-0812">Transmembrane</keyword>
<sequence length="385" mass="43704">MSSSPSAETSEAMNFVDFYKKVKRFRLFEPSVGILGLTVCVIFCFFLLDYRSARKGVRFPSQSSWMKDSGVQKMEGLIFSTPSGGGSPESATCPDRFDAKIMLEKLRNKRVVFAGDSIGRNQWESLLCMLSSAIADKDSIYEVNGNPITKHKGYLVFKFMDYNCTVEYYRAPFLVLQSRPPAQVPPKIKTTLKLDQMDWMSSRWKDADILIFNTGHWWNYEKTARGGCYFQEGPNVKMDMKVDSAYQKALETVVDWIHREVNTTKTQVFFRTYAPVHFRGGDWRSGGTCHLETLPELGSSLVPSHTWTKYSIFTQVITAHSNISNSTTFDVLNVTHMTSRRKDGHSSLYYLVRKSALHLFVGRTAAIGVYRASLTHGTSCSMLLF</sequence>
<reference evidence="4" key="2">
    <citation type="journal article" date="2024" name="Plant">
        <title>Genomic evolution and insights into agronomic trait innovations of Sesamum species.</title>
        <authorList>
            <person name="Miao H."/>
            <person name="Wang L."/>
            <person name="Qu L."/>
            <person name="Liu H."/>
            <person name="Sun Y."/>
            <person name="Le M."/>
            <person name="Wang Q."/>
            <person name="Wei S."/>
            <person name="Zheng Y."/>
            <person name="Lin W."/>
            <person name="Duan Y."/>
            <person name="Cao H."/>
            <person name="Xiong S."/>
            <person name="Wang X."/>
            <person name="Wei L."/>
            <person name="Li C."/>
            <person name="Ma Q."/>
            <person name="Ju M."/>
            <person name="Zhao R."/>
            <person name="Li G."/>
            <person name="Mu C."/>
            <person name="Tian Q."/>
            <person name="Mei H."/>
            <person name="Zhang T."/>
            <person name="Gao T."/>
            <person name="Zhang H."/>
        </authorList>
    </citation>
    <scope>NUCLEOTIDE SEQUENCE</scope>
    <source>
        <strain evidence="4">KEN1</strain>
    </source>
</reference>
<feature type="domain" description="Trichome birefringence-like C-terminal" evidence="3">
    <location>
        <begin position="96"/>
        <end position="352"/>
    </location>
</feature>
<organism evidence="4">
    <name type="scientific">Sesamum latifolium</name>
    <dbReference type="NCBI Taxonomy" id="2727402"/>
    <lineage>
        <taxon>Eukaryota</taxon>
        <taxon>Viridiplantae</taxon>
        <taxon>Streptophyta</taxon>
        <taxon>Embryophyta</taxon>
        <taxon>Tracheophyta</taxon>
        <taxon>Spermatophyta</taxon>
        <taxon>Magnoliopsida</taxon>
        <taxon>eudicotyledons</taxon>
        <taxon>Gunneridae</taxon>
        <taxon>Pentapetalae</taxon>
        <taxon>asterids</taxon>
        <taxon>lamiids</taxon>
        <taxon>Lamiales</taxon>
        <taxon>Pedaliaceae</taxon>
        <taxon>Sesamum</taxon>
    </lineage>
</organism>
<keyword evidence="2" id="KW-1133">Transmembrane helix</keyword>
<protein>
    <submittedName>
        <fullName evidence="4">Protein trichome birefringence-like 11</fullName>
    </submittedName>
</protein>
<accession>A0AAW2XSV8</accession>
<dbReference type="GO" id="GO:0005794">
    <property type="term" value="C:Golgi apparatus"/>
    <property type="evidence" value="ECO:0007669"/>
    <property type="project" value="TreeGrafter"/>
</dbReference>
<evidence type="ECO:0000256" key="1">
    <source>
        <dbReference type="ARBA" id="ARBA00007727"/>
    </source>
</evidence>
<proteinExistence type="inferred from homology"/>
<comment type="caution">
    <text evidence="4">The sequence shown here is derived from an EMBL/GenBank/DDBJ whole genome shotgun (WGS) entry which is preliminary data.</text>
</comment>
<dbReference type="PANTHER" id="PTHR32285">
    <property type="entry name" value="PROTEIN TRICHOME BIREFRINGENCE-LIKE 9-RELATED"/>
    <property type="match status" value="1"/>
</dbReference>
<feature type="transmembrane region" description="Helical" evidence="2">
    <location>
        <begin position="27"/>
        <end position="48"/>
    </location>
</feature>
<evidence type="ECO:0000313" key="4">
    <source>
        <dbReference type="EMBL" id="KAL0457257.1"/>
    </source>
</evidence>